<evidence type="ECO:0000256" key="1">
    <source>
        <dbReference type="SAM" id="SignalP"/>
    </source>
</evidence>
<comment type="caution">
    <text evidence="2">The sequence shown here is derived from an EMBL/GenBank/DDBJ whole genome shotgun (WGS) entry which is preliminary data.</text>
</comment>
<feature type="chain" id="PRO_5033029459" description="Secreted protein" evidence="1">
    <location>
        <begin position="42"/>
        <end position="211"/>
    </location>
</feature>
<dbReference type="RefSeq" id="WP_171242278.1">
    <property type="nucleotide sequence ID" value="NZ_JABEPQ010000001.1"/>
</dbReference>
<evidence type="ECO:0000313" key="3">
    <source>
        <dbReference type="Proteomes" id="UP000588586"/>
    </source>
</evidence>
<protein>
    <recommendedName>
        <fullName evidence="4">Secreted protein</fullName>
    </recommendedName>
</protein>
<feature type="signal peptide" evidence="1">
    <location>
        <begin position="1"/>
        <end position="41"/>
    </location>
</feature>
<evidence type="ECO:0008006" key="4">
    <source>
        <dbReference type="Google" id="ProtNLM"/>
    </source>
</evidence>
<dbReference type="AlphaFoldDB" id="A0A849H600"/>
<gene>
    <name evidence="2" type="ORF">HJG52_04335</name>
</gene>
<organism evidence="2 3">
    <name type="scientific">Knoellia koreensis</name>
    <dbReference type="NCBI Taxonomy" id="2730921"/>
    <lineage>
        <taxon>Bacteria</taxon>
        <taxon>Bacillati</taxon>
        <taxon>Actinomycetota</taxon>
        <taxon>Actinomycetes</taxon>
        <taxon>Micrococcales</taxon>
        <taxon>Intrasporangiaceae</taxon>
        <taxon>Knoellia</taxon>
    </lineage>
</organism>
<reference evidence="2 3" key="1">
    <citation type="submission" date="2020-04" db="EMBL/GenBank/DDBJ databases">
        <title>Knoellia sp. isolate from air conditioner.</title>
        <authorList>
            <person name="Chea S."/>
            <person name="Kim D.-U."/>
        </authorList>
    </citation>
    <scope>NUCLEOTIDE SEQUENCE [LARGE SCALE GENOMIC DNA]</scope>
    <source>
        <strain evidence="2 3">DB2414S</strain>
    </source>
</reference>
<sequence length="211" mass="22516">MWLHIGRVDNRIHLPGGSIKAALAVATLVAATLTVASPATAAESPRVQHCISSSSGLDIQAFLGLDASVVNGFCPPVLAGSPWVPGLSFYFAKTWEQWPQGYVKAGPTPRDDFLTKFVGIKDVVDAGTPHEFTVEFSDVSRLRLYELDGYDQASTLTLGTIRPLSAGRHSVDVSILMSDVACDGTSSVVEWSCLPAGEIAAFTYNFDVVAR</sequence>
<dbReference type="Proteomes" id="UP000588586">
    <property type="component" value="Unassembled WGS sequence"/>
</dbReference>
<keyword evidence="1" id="KW-0732">Signal</keyword>
<evidence type="ECO:0000313" key="2">
    <source>
        <dbReference type="EMBL" id="NNM45230.1"/>
    </source>
</evidence>
<dbReference type="EMBL" id="JABEPQ010000001">
    <property type="protein sequence ID" value="NNM45230.1"/>
    <property type="molecule type" value="Genomic_DNA"/>
</dbReference>
<name>A0A849H600_9MICO</name>
<keyword evidence="3" id="KW-1185">Reference proteome</keyword>
<accession>A0A849H600</accession>
<proteinExistence type="predicted"/>